<comment type="similarity">
    <text evidence="5">Belongs to the NtaA/SnaA/DszA monooxygenase family.</text>
</comment>
<dbReference type="AlphaFoldDB" id="C7QDA5"/>
<dbReference type="Pfam" id="PF00296">
    <property type="entry name" value="Bac_luciferase"/>
    <property type="match status" value="1"/>
</dbReference>
<dbReference type="GO" id="GO:0016705">
    <property type="term" value="F:oxidoreductase activity, acting on paired donors, with incorporation or reduction of molecular oxygen"/>
    <property type="evidence" value="ECO:0007669"/>
    <property type="project" value="InterPro"/>
</dbReference>
<evidence type="ECO:0000256" key="3">
    <source>
        <dbReference type="ARBA" id="ARBA00023002"/>
    </source>
</evidence>
<dbReference type="OrthoDB" id="3265338at2"/>
<dbReference type="Gene3D" id="3.20.20.30">
    <property type="entry name" value="Luciferase-like domain"/>
    <property type="match status" value="1"/>
</dbReference>
<dbReference type="PANTHER" id="PTHR30011:SF16">
    <property type="entry name" value="C2H2 FINGER DOMAIN TRANSCRIPTION FACTOR (EUROFUNG)-RELATED"/>
    <property type="match status" value="1"/>
</dbReference>
<dbReference type="InParanoid" id="C7QDA5"/>
<sequence>MPANAPLHLAIALNDAGWHPAAWREPDARPSELFSARYWADQVAEAERGLVDFVTIEDSLGVQSGDYHSADDRTDQVRGRLDAVLIAARVAAVTRTIGLVATGVVTHTEPFHLSKAIATLDYASTGRAGIRIQVTARGFEADLFGRRTFPPFRLEDFETPEVQALTAELFDEAVDYVEVLRRLWDSWEDDAEIRDAATGRFIDRHKLHYIDFEGAHFSVKGPSITPRPPQGQPLVTALGHATVPYRLIARAADVGFVTPRYADQAAEIVEEIRHEQELAGRAAERLHIFGDVLVFLDETEAAARDRRARLDAVAGSELTSDAHIFAGTPAQLADLLADWHRAGLSGFRLRPATVPHDLEQITRGLVPELQRRGLFRRSYEADTLRGLLGLERPANRYASAAVSTTVSPSVSPSVSASVSAGEPAAEAADSSFAIA</sequence>
<evidence type="ECO:0000256" key="6">
    <source>
        <dbReference type="PIRSR" id="PIRSR000337-1"/>
    </source>
</evidence>
<dbReference type="InterPro" id="IPR011251">
    <property type="entry name" value="Luciferase-like_dom"/>
</dbReference>
<dbReference type="RefSeq" id="WP_015792427.1">
    <property type="nucleotide sequence ID" value="NC_013131.1"/>
</dbReference>
<dbReference type="InterPro" id="IPR016215">
    <property type="entry name" value="NTA_MOA"/>
</dbReference>
<accession>C7QDA5</accession>
<dbReference type="KEGG" id="cai:Caci_3796"/>
<feature type="binding site" evidence="6">
    <location>
        <position position="102"/>
    </location>
    <ligand>
        <name>FMN</name>
        <dbReference type="ChEBI" id="CHEBI:58210"/>
    </ligand>
</feature>
<name>C7QDA5_CATAD</name>
<evidence type="ECO:0000256" key="1">
    <source>
        <dbReference type="ARBA" id="ARBA00022630"/>
    </source>
</evidence>
<reference evidence="8 9" key="1">
    <citation type="journal article" date="2009" name="Stand. Genomic Sci.">
        <title>Complete genome sequence of Catenulispora acidiphila type strain (ID 139908).</title>
        <authorList>
            <person name="Copeland A."/>
            <person name="Lapidus A."/>
            <person name="Glavina Del Rio T."/>
            <person name="Nolan M."/>
            <person name="Lucas S."/>
            <person name="Chen F."/>
            <person name="Tice H."/>
            <person name="Cheng J.F."/>
            <person name="Bruce D."/>
            <person name="Goodwin L."/>
            <person name="Pitluck S."/>
            <person name="Mikhailova N."/>
            <person name="Pati A."/>
            <person name="Ivanova N."/>
            <person name="Mavromatis K."/>
            <person name="Chen A."/>
            <person name="Palaniappan K."/>
            <person name="Chain P."/>
            <person name="Land M."/>
            <person name="Hauser L."/>
            <person name="Chang Y.J."/>
            <person name="Jeffries C.D."/>
            <person name="Chertkov O."/>
            <person name="Brettin T."/>
            <person name="Detter J.C."/>
            <person name="Han C."/>
            <person name="Ali Z."/>
            <person name="Tindall B.J."/>
            <person name="Goker M."/>
            <person name="Bristow J."/>
            <person name="Eisen J.A."/>
            <person name="Markowitz V."/>
            <person name="Hugenholtz P."/>
            <person name="Kyrpides N.C."/>
            <person name="Klenk H.P."/>
        </authorList>
    </citation>
    <scope>NUCLEOTIDE SEQUENCE [LARGE SCALE GENOMIC DNA]</scope>
    <source>
        <strain evidence="9">DSM 44928 / JCM 14897 / NBRC 102108 / NRRL B-24433 / ID139908</strain>
    </source>
</reference>
<protein>
    <submittedName>
        <fullName evidence="8">FMNH2-utilizing oxygenase</fullName>
    </submittedName>
</protein>
<evidence type="ECO:0000256" key="2">
    <source>
        <dbReference type="ARBA" id="ARBA00022643"/>
    </source>
</evidence>
<feature type="domain" description="Luciferase-like" evidence="7">
    <location>
        <begin position="30"/>
        <end position="314"/>
    </location>
</feature>
<dbReference type="EMBL" id="CP001700">
    <property type="protein sequence ID" value="ACU72698.1"/>
    <property type="molecule type" value="Genomic_DNA"/>
</dbReference>
<dbReference type="InterPro" id="IPR036661">
    <property type="entry name" value="Luciferase-like_sf"/>
</dbReference>
<dbReference type="GO" id="GO:0004497">
    <property type="term" value="F:monooxygenase activity"/>
    <property type="evidence" value="ECO:0007669"/>
    <property type="project" value="UniProtKB-KW"/>
</dbReference>
<evidence type="ECO:0000256" key="4">
    <source>
        <dbReference type="ARBA" id="ARBA00023033"/>
    </source>
</evidence>
<gene>
    <name evidence="8" type="ordered locus">Caci_3796</name>
</gene>
<evidence type="ECO:0000313" key="9">
    <source>
        <dbReference type="Proteomes" id="UP000000851"/>
    </source>
</evidence>
<proteinExistence type="inferred from homology"/>
<dbReference type="HOGENOM" id="CLU_022256_1_1_11"/>
<dbReference type="PANTHER" id="PTHR30011">
    <property type="entry name" value="ALKANESULFONATE MONOOXYGENASE-RELATED"/>
    <property type="match status" value="1"/>
</dbReference>
<feature type="binding site" evidence="6">
    <location>
        <position position="58"/>
    </location>
    <ligand>
        <name>FMN</name>
        <dbReference type="ChEBI" id="CHEBI:58210"/>
    </ligand>
</feature>
<evidence type="ECO:0000259" key="7">
    <source>
        <dbReference type="Pfam" id="PF00296"/>
    </source>
</evidence>
<keyword evidence="2 6" id="KW-0288">FMN</keyword>
<keyword evidence="4" id="KW-0503">Monooxygenase</keyword>
<dbReference type="Proteomes" id="UP000000851">
    <property type="component" value="Chromosome"/>
</dbReference>
<evidence type="ECO:0000313" key="8">
    <source>
        <dbReference type="EMBL" id="ACU72698.1"/>
    </source>
</evidence>
<dbReference type="InterPro" id="IPR051260">
    <property type="entry name" value="Diverse_substr_monoxygenases"/>
</dbReference>
<keyword evidence="3" id="KW-0560">Oxidoreductase</keyword>
<organism evidence="8 9">
    <name type="scientific">Catenulispora acidiphila (strain DSM 44928 / JCM 14897 / NBRC 102108 / NRRL B-24433 / ID139908)</name>
    <dbReference type="NCBI Taxonomy" id="479433"/>
    <lineage>
        <taxon>Bacteria</taxon>
        <taxon>Bacillati</taxon>
        <taxon>Actinomycetota</taxon>
        <taxon>Actinomycetes</taxon>
        <taxon>Catenulisporales</taxon>
        <taxon>Catenulisporaceae</taxon>
        <taxon>Catenulispora</taxon>
    </lineage>
</organism>
<evidence type="ECO:0000256" key="5">
    <source>
        <dbReference type="ARBA" id="ARBA00033748"/>
    </source>
</evidence>
<dbReference type="PIRSF" id="PIRSF000337">
    <property type="entry name" value="NTA_MOA"/>
    <property type="match status" value="1"/>
</dbReference>
<dbReference type="SUPFAM" id="SSF51679">
    <property type="entry name" value="Bacterial luciferase-like"/>
    <property type="match status" value="1"/>
</dbReference>
<keyword evidence="9" id="KW-1185">Reference proteome</keyword>
<dbReference type="STRING" id="479433.Caci_3796"/>
<keyword evidence="1 6" id="KW-0285">Flavoprotein</keyword>
<dbReference type="eggNOG" id="COG2141">
    <property type="taxonomic scope" value="Bacteria"/>
</dbReference>